<accession>A0A7X0UCR1</accession>
<sequence>MNLVLENPEQVAWYTDMAATLRAMGVDPKDCNWYLSDIDANGTMPLPEEGDGWVTGDALAELLSKPIQFVWGVFSAFPPGVRVEVSRAPVADGNRNLWYPPEASPQLPGACFEVVCWDSSATLLIGISQEQAAEFLRAFPGATLLSSRWPKEA</sequence>
<evidence type="ECO:0000313" key="1">
    <source>
        <dbReference type="EMBL" id="MBB6563687.1"/>
    </source>
</evidence>
<reference evidence="1 2" key="1">
    <citation type="submission" date="2020-08" db="EMBL/GenBank/DDBJ databases">
        <title>Functional genomics of gut bacteria from endangered species of beetles.</title>
        <authorList>
            <person name="Carlos-Shanley C."/>
        </authorList>
    </citation>
    <scope>NUCLEOTIDE SEQUENCE [LARGE SCALE GENOMIC DNA]</scope>
    <source>
        <strain evidence="1 2">S00198</strain>
    </source>
</reference>
<keyword evidence="2" id="KW-1185">Reference proteome</keyword>
<dbReference type="AlphaFoldDB" id="A0A7X0UCR1"/>
<dbReference type="EMBL" id="JACHLK010000022">
    <property type="protein sequence ID" value="MBB6563687.1"/>
    <property type="molecule type" value="Genomic_DNA"/>
</dbReference>
<proteinExistence type="predicted"/>
<protein>
    <submittedName>
        <fullName evidence="1">Uncharacterized protein</fullName>
    </submittedName>
</protein>
<evidence type="ECO:0000313" key="2">
    <source>
        <dbReference type="Proteomes" id="UP000575083"/>
    </source>
</evidence>
<dbReference type="Proteomes" id="UP000575083">
    <property type="component" value="Unassembled WGS sequence"/>
</dbReference>
<name>A0A7X0UCR1_9BURK</name>
<comment type="caution">
    <text evidence="1">The sequence shown here is derived from an EMBL/GenBank/DDBJ whole genome shotgun (WGS) entry which is preliminary data.</text>
</comment>
<gene>
    <name evidence="1" type="ORF">HNP48_006411</name>
</gene>
<organism evidence="1 2">
    <name type="scientific">Acidovorax soli</name>
    <dbReference type="NCBI Taxonomy" id="592050"/>
    <lineage>
        <taxon>Bacteria</taxon>
        <taxon>Pseudomonadati</taxon>
        <taxon>Pseudomonadota</taxon>
        <taxon>Betaproteobacteria</taxon>
        <taxon>Burkholderiales</taxon>
        <taxon>Comamonadaceae</taxon>
        <taxon>Acidovorax</taxon>
    </lineage>
</organism>
<dbReference type="RefSeq" id="WP_184864978.1">
    <property type="nucleotide sequence ID" value="NZ_JACHLK010000022.1"/>
</dbReference>